<name>A0AAW6U9N9_9MOLU</name>
<dbReference type="PROSITE" id="PS50943">
    <property type="entry name" value="HTH_CROC1"/>
    <property type="match status" value="1"/>
</dbReference>
<evidence type="ECO:0000313" key="2">
    <source>
        <dbReference type="EMBL" id="MDI6452364.1"/>
    </source>
</evidence>
<dbReference type="Gene3D" id="1.10.260.40">
    <property type="entry name" value="lambda repressor-like DNA-binding domains"/>
    <property type="match status" value="1"/>
</dbReference>
<proteinExistence type="predicted"/>
<dbReference type="SUPFAM" id="SSF47413">
    <property type="entry name" value="lambda repressor-like DNA-binding domains"/>
    <property type="match status" value="1"/>
</dbReference>
<feature type="domain" description="HTH cro/C1-type" evidence="1">
    <location>
        <begin position="35"/>
        <end position="71"/>
    </location>
</feature>
<dbReference type="GO" id="GO:0003677">
    <property type="term" value="F:DNA binding"/>
    <property type="evidence" value="ECO:0007669"/>
    <property type="project" value="InterPro"/>
</dbReference>
<organism evidence="2 3">
    <name type="scientific">Peloplasma aerotolerans</name>
    <dbReference type="NCBI Taxonomy" id="3044389"/>
    <lineage>
        <taxon>Bacteria</taxon>
        <taxon>Bacillati</taxon>
        <taxon>Mycoplasmatota</taxon>
        <taxon>Mollicutes</taxon>
        <taxon>Acholeplasmatales</taxon>
        <taxon>Acholeplasmataceae</taxon>
        <taxon>Peloplasma</taxon>
    </lineage>
</organism>
<gene>
    <name evidence="2" type="ORF">QJ521_02200</name>
</gene>
<dbReference type="EMBL" id="JASCXW010000004">
    <property type="protein sequence ID" value="MDI6452364.1"/>
    <property type="molecule type" value="Genomic_DNA"/>
</dbReference>
<dbReference type="RefSeq" id="WP_282838779.1">
    <property type="nucleotide sequence ID" value="NZ_JASCXW010000004.1"/>
</dbReference>
<dbReference type="Proteomes" id="UP001431532">
    <property type="component" value="Unassembled WGS sequence"/>
</dbReference>
<keyword evidence="3" id="KW-1185">Reference proteome</keyword>
<sequence>MIYKDKKYLPIGRIEREKHKMTVPQVVEELKKANIHVNKQTLYNYENGSNDMPLSIFIALANIYNCDFDDLIYPIIVDPIKVEPVPYEVYGYNKVDKLYFKNKYKNLYYPDANRFDDIDQMYHVIFDIDDIDTGFLKNTRLIYRKTGDFKFKISSSYNYYFISKIVKIDGKDITRGFFTKAKFIKNSVTPRIVQYFYHGQVEHVAEKQFLEMVEGIVVKVIYDRQMKKTEGAFFY</sequence>
<protein>
    <submittedName>
        <fullName evidence="2">Helix-turn-helix transcriptional regulator</fullName>
    </submittedName>
</protein>
<dbReference type="InterPro" id="IPR010982">
    <property type="entry name" value="Lambda_DNA-bd_dom_sf"/>
</dbReference>
<comment type="caution">
    <text evidence="2">The sequence shown here is derived from an EMBL/GenBank/DDBJ whole genome shotgun (WGS) entry which is preliminary data.</text>
</comment>
<reference evidence="2" key="1">
    <citation type="submission" date="2023-05" db="EMBL/GenBank/DDBJ databases">
        <title>Mariniplasma microaerophilum sp. nov., a novel anaerobic mollicute isolated from terrestrial mud volcano, Taman Peninsula, Russia.</title>
        <authorList>
            <person name="Khomyakova M.A."/>
            <person name="Merkel A.Y."/>
            <person name="Slobodkin A.I."/>
        </authorList>
    </citation>
    <scope>NUCLEOTIDE SEQUENCE</scope>
    <source>
        <strain evidence="2">M4Ah</strain>
    </source>
</reference>
<evidence type="ECO:0000313" key="3">
    <source>
        <dbReference type="Proteomes" id="UP001431532"/>
    </source>
</evidence>
<dbReference type="InterPro" id="IPR001387">
    <property type="entry name" value="Cro/C1-type_HTH"/>
</dbReference>
<dbReference type="AlphaFoldDB" id="A0AAW6U9N9"/>
<accession>A0AAW6U9N9</accession>
<evidence type="ECO:0000259" key="1">
    <source>
        <dbReference type="PROSITE" id="PS50943"/>
    </source>
</evidence>